<comment type="caution">
    <text evidence="2">The sequence shown here is derived from an EMBL/GenBank/DDBJ whole genome shotgun (WGS) entry which is preliminary data.</text>
</comment>
<dbReference type="Proteomes" id="UP000654075">
    <property type="component" value="Unassembled WGS sequence"/>
</dbReference>
<name>A0A813F443_POLGL</name>
<evidence type="ECO:0000313" key="2">
    <source>
        <dbReference type="EMBL" id="CAE8609167.1"/>
    </source>
</evidence>
<sequence>ATRLRQRLRAGRKAEVDASKKMGQRMAAGAAGFSDDKPTPADDKGLSPELRHLAVMDPSTVAIGTDVAGEAAEAANRRAERLQSAEAS</sequence>
<evidence type="ECO:0000256" key="1">
    <source>
        <dbReference type="SAM" id="MobiDB-lite"/>
    </source>
</evidence>
<feature type="non-terminal residue" evidence="2">
    <location>
        <position position="1"/>
    </location>
</feature>
<dbReference type="AlphaFoldDB" id="A0A813F443"/>
<evidence type="ECO:0000313" key="3">
    <source>
        <dbReference type="Proteomes" id="UP000654075"/>
    </source>
</evidence>
<dbReference type="EMBL" id="CAJNNV010024248">
    <property type="protein sequence ID" value="CAE8609167.1"/>
    <property type="molecule type" value="Genomic_DNA"/>
</dbReference>
<feature type="compositionally biased region" description="Basic residues" evidence="1">
    <location>
        <begin position="1"/>
        <end position="11"/>
    </location>
</feature>
<gene>
    <name evidence="2" type="ORF">PGLA1383_LOCUS26994</name>
</gene>
<feature type="region of interest" description="Disordered" evidence="1">
    <location>
        <begin position="1"/>
        <end position="46"/>
    </location>
</feature>
<proteinExistence type="predicted"/>
<keyword evidence="3" id="KW-1185">Reference proteome</keyword>
<reference evidence="2" key="1">
    <citation type="submission" date="2021-02" db="EMBL/GenBank/DDBJ databases">
        <authorList>
            <person name="Dougan E. K."/>
            <person name="Rhodes N."/>
            <person name="Thang M."/>
            <person name="Chan C."/>
        </authorList>
    </citation>
    <scope>NUCLEOTIDE SEQUENCE</scope>
</reference>
<organism evidence="2 3">
    <name type="scientific">Polarella glacialis</name>
    <name type="common">Dinoflagellate</name>
    <dbReference type="NCBI Taxonomy" id="89957"/>
    <lineage>
        <taxon>Eukaryota</taxon>
        <taxon>Sar</taxon>
        <taxon>Alveolata</taxon>
        <taxon>Dinophyceae</taxon>
        <taxon>Suessiales</taxon>
        <taxon>Suessiaceae</taxon>
        <taxon>Polarella</taxon>
    </lineage>
</organism>
<feature type="compositionally biased region" description="Basic and acidic residues" evidence="1">
    <location>
        <begin position="34"/>
        <end position="46"/>
    </location>
</feature>
<protein>
    <submittedName>
        <fullName evidence="2">Uncharacterized protein</fullName>
    </submittedName>
</protein>
<accession>A0A813F443</accession>
<feature type="non-terminal residue" evidence="2">
    <location>
        <position position="88"/>
    </location>
</feature>